<dbReference type="EMBL" id="JANPWB010000011">
    <property type="protein sequence ID" value="KAJ1123524.1"/>
    <property type="molecule type" value="Genomic_DNA"/>
</dbReference>
<evidence type="ECO:0000313" key="2">
    <source>
        <dbReference type="EMBL" id="KAJ1123524.1"/>
    </source>
</evidence>
<gene>
    <name evidence="2" type="ORF">NDU88_001993</name>
</gene>
<organism evidence="2 3">
    <name type="scientific">Pleurodeles waltl</name>
    <name type="common">Iberian ribbed newt</name>
    <dbReference type="NCBI Taxonomy" id="8319"/>
    <lineage>
        <taxon>Eukaryota</taxon>
        <taxon>Metazoa</taxon>
        <taxon>Chordata</taxon>
        <taxon>Craniata</taxon>
        <taxon>Vertebrata</taxon>
        <taxon>Euteleostomi</taxon>
        <taxon>Amphibia</taxon>
        <taxon>Batrachia</taxon>
        <taxon>Caudata</taxon>
        <taxon>Salamandroidea</taxon>
        <taxon>Salamandridae</taxon>
        <taxon>Pleurodelinae</taxon>
        <taxon>Pleurodeles</taxon>
    </lineage>
</organism>
<comment type="caution">
    <text evidence="2">The sequence shown here is derived from an EMBL/GenBank/DDBJ whole genome shotgun (WGS) entry which is preliminary data.</text>
</comment>
<dbReference type="Proteomes" id="UP001066276">
    <property type="component" value="Chromosome 7"/>
</dbReference>
<evidence type="ECO:0000313" key="3">
    <source>
        <dbReference type="Proteomes" id="UP001066276"/>
    </source>
</evidence>
<dbReference type="AlphaFoldDB" id="A0AAV7P728"/>
<sequence length="196" mass="21543">MPPKGRRGRQACSEKKPTKAQSAEEPTHLLRETTQFVSNPYLARMNWLMAKLTGLTPWMLGTPIGACYSPRALRTTFELHAPSRRSLHVKGYKIFSFTLWSHMFDCVTCRTGELAVPGPGCAARMTTMGSEVVVAVLLLGWPGARPPQSELSHRAPLHVDQFSIMSACRGEGRGFAGALGLKLLASGMSLLRLYEQ</sequence>
<proteinExistence type="predicted"/>
<name>A0AAV7P728_PLEWA</name>
<feature type="region of interest" description="Disordered" evidence="1">
    <location>
        <begin position="1"/>
        <end position="25"/>
    </location>
</feature>
<accession>A0AAV7P728</accession>
<reference evidence="2" key="1">
    <citation type="journal article" date="2022" name="bioRxiv">
        <title>Sequencing and chromosome-scale assembly of the giantPleurodeles waltlgenome.</title>
        <authorList>
            <person name="Brown T."/>
            <person name="Elewa A."/>
            <person name="Iarovenko S."/>
            <person name="Subramanian E."/>
            <person name="Araus A.J."/>
            <person name="Petzold A."/>
            <person name="Susuki M."/>
            <person name="Suzuki K.-i.T."/>
            <person name="Hayashi T."/>
            <person name="Toyoda A."/>
            <person name="Oliveira C."/>
            <person name="Osipova E."/>
            <person name="Leigh N.D."/>
            <person name="Simon A."/>
            <person name="Yun M.H."/>
        </authorList>
    </citation>
    <scope>NUCLEOTIDE SEQUENCE</scope>
    <source>
        <strain evidence="2">20211129_DDA</strain>
        <tissue evidence="2">Liver</tissue>
    </source>
</reference>
<evidence type="ECO:0000256" key="1">
    <source>
        <dbReference type="SAM" id="MobiDB-lite"/>
    </source>
</evidence>
<keyword evidence="3" id="KW-1185">Reference proteome</keyword>
<protein>
    <submittedName>
        <fullName evidence="2">Uncharacterized protein</fullName>
    </submittedName>
</protein>